<dbReference type="PANTHER" id="PTHR37611:SF2">
    <property type="entry name" value="VIRUS-SPECIFIC-SIGNALING-PATHWAY REGULATED PROTEIN-RELATED"/>
    <property type="match status" value="1"/>
</dbReference>
<dbReference type="GeneID" id="110419856"/>
<dbReference type="RefSeq" id="XP_021288655.1">
    <property type="nucleotide sequence ID" value="XM_021432980.1"/>
</dbReference>
<reference evidence="2" key="1">
    <citation type="submission" date="2025-08" db="UniProtKB">
        <authorList>
            <consortium name="RefSeq"/>
        </authorList>
    </citation>
    <scope>IDENTIFICATION</scope>
    <source>
        <tissue evidence="2">Leaf</tissue>
    </source>
</reference>
<protein>
    <submittedName>
        <fullName evidence="2">Uncharacterized protein LOC110419856</fullName>
    </submittedName>
</protein>
<dbReference type="PANTHER" id="PTHR37611">
    <property type="entry name" value="VIRUS-SPECIFIC-SIGNALING-PATHWAY REGULATED PROTEIN-RELATED"/>
    <property type="match status" value="1"/>
</dbReference>
<keyword evidence="1" id="KW-1185">Reference proteome</keyword>
<accession>A0A6J1AP72</accession>
<dbReference type="OrthoDB" id="691231at2759"/>
<organism evidence="1 2">
    <name type="scientific">Herrania umbratica</name>
    <dbReference type="NCBI Taxonomy" id="108875"/>
    <lineage>
        <taxon>Eukaryota</taxon>
        <taxon>Viridiplantae</taxon>
        <taxon>Streptophyta</taxon>
        <taxon>Embryophyta</taxon>
        <taxon>Tracheophyta</taxon>
        <taxon>Spermatophyta</taxon>
        <taxon>Magnoliopsida</taxon>
        <taxon>eudicotyledons</taxon>
        <taxon>Gunneridae</taxon>
        <taxon>Pentapetalae</taxon>
        <taxon>rosids</taxon>
        <taxon>malvids</taxon>
        <taxon>Malvales</taxon>
        <taxon>Malvaceae</taxon>
        <taxon>Byttnerioideae</taxon>
        <taxon>Herrania</taxon>
    </lineage>
</organism>
<name>A0A6J1AP72_9ROSI</name>
<evidence type="ECO:0000313" key="2">
    <source>
        <dbReference type="RefSeq" id="XP_021288655.1"/>
    </source>
</evidence>
<dbReference type="Proteomes" id="UP000504621">
    <property type="component" value="Unplaced"/>
</dbReference>
<dbReference type="AlphaFoldDB" id="A0A6J1AP72"/>
<gene>
    <name evidence="2" type="primary">LOC110419856</name>
</gene>
<evidence type="ECO:0000313" key="1">
    <source>
        <dbReference type="Proteomes" id="UP000504621"/>
    </source>
</evidence>
<sequence length="152" mass="17375">MAHLLKEKPGLIDGSNVMEDIEVPEIDAALLMSLLEESHCEEYCNEEQVNSLMESLEAEIRMANHDSCYEGDMESNDGFNCFEWTEMEMVPSSPSDDMNWYVEAHVEEMDGMVEFGNGFPQNYYEIPLEHGYSSLWQQTYGPADLDDNTPIL</sequence>
<proteinExistence type="predicted"/>